<name>A0A381S495_9ZZZZ</name>
<evidence type="ECO:0008006" key="2">
    <source>
        <dbReference type="Google" id="ProtNLM"/>
    </source>
</evidence>
<accession>A0A381S495</accession>
<evidence type="ECO:0000313" key="1">
    <source>
        <dbReference type="EMBL" id="SUZ98254.1"/>
    </source>
</evidence>
<reference evidence="1" key="1">
    <citation type="submission" date="2018-05" db="EMBL/GenBank/DDBJ databases">
        <authorList>
            <person name="Lanie J.A."/>
            <person name="Ng W.-L."/>
            <person name="Kazmierczak K.M."/>
            <person name="Andrzejewski T.M."/>
            <person name="Davidsen T.M."/>
            <person name="Wayne K.J."/>
            <person name="Tettelin H."/>
            <person name="Glass J.I."/>
            <person name="Rusch D."/>
            <person name="Podicherti R."/>
            <person name="Tsui H.-C.T."/>
            <person name="Winkler M.E."/>
        </authorList>
    </citation>
    <scope>NUCLEOTIDE SEQUENCE</scope>
</reference>
<dbReference type="Gene3D" id="2.50.20.10">
    <property type="entry name" value="Lipoprotein localisation LolA/LolB/LppX"/>
    <property type="match status" value="1"/>
</dbReference>
<sequence length="154" mass="17891">MEIDFYQKQFDNAYQSSGSFYLIGEKNYVYDSLSFQMIVKDSLVTTINHETNQVVYSSIQKEQLTILDILSGRKEYLEFLDESDASNVKKFNIPNLDYSGSFEFDQDTGLIKMIKLNIDYNQNVSIIVRSIEALGNYTKPDFDLNRFEIIDLRG</sequence>
<protein>
    <recommendedName>
        <fullName evidence="2">Outer membrane lipoprotein carrier protein LolA</fullName>
    </recommendedName>
</protein>
<organism evidence="1">
    <name type="scientific">marine metagenome</name>
    <dbReference type="NCBI Taxonomy" id="408172"/>
    <lineage>
        <taxon>unclassified sequences</taxon>
        <taxon>metagenomes</taxon>
        <taxon>ecological metagenomes</taxon>
    </lineage>
</organism>
<proteinExistence type="predicted"/>
<dbReference type="EMBL" id="UINC01002586">
    <property type="protein sequence ID" value="SUZ98254.1"/>
    <property type="molecule type" value="Genomic_DNA"/>
</dbReference>
<gene>
    <name evidence="1" type="ORF">METZ01_LOCUS51108</name>
</gene>
<dbReference type="AlphaFoldDB" id="A0A381S495"/>